<dbReference type="PANTHER" id="PTHR37031">
    <property type="entry name" value="METALLOPHOSPHATASE BINDING DOMAIN PROTEIN"/>
    <property type="match status" value="1"/>
</dbReference>
<reference evidence="3 4" key="1">
    <citation type="submission" date="2021-07" db="EMBL/GenBank/DDBJ databases">
        <title>Actinomadura sp. PM05-2 isolated from lichen.</title>
        <authorList>
            <person name="Somphong A."/>
            <person name="Phongsopitanun W."/>
            <person name="Tanasupawat S."/>
            <person name="Peongsungnone V."/>
        </authorList>
    </citation>
    <scope>NUCLEOTIDE SEQUENCE [LARGE SCALE GENOMIC DNA]</scope>
    <source>
        <strain evidence="3 4">PM05-2</strain>
    </source>
</reference>
<dbReference type="Proteomes" id="UP000774570">
    <property type="component" value="Unassembled WGS sequence"/>
</dbReference>
<keyword evidence="4" id="KW-1185">Reference proteome</keyword>
<dbReference type="InterPro" id="IPR029052">
    <property type="entry name" value="Metallo-depent_PP-like"/>
</dbReference>
<dbReference type="InterPro" id="IPR056702">
    <property type="entry name" value="DUF7800"/>
</dbReference>
<dbReference type="CDD" id="cd07389">
    <property type="entry name" value="MPP_PhoD"/>
    <property type="match status" value="1"/>
</dbReference>
<gene>
    <name evidence="3" type="ORF">K1Y72_06405</name>
</gene>
<dbReference type="InterPro" id="IPR038607">
    <property type="entry name" value="PhoD-like_sf"/>
</dbReference>
<evidence type="ECO:0000259" key="2">
    <source>
        <dbReference type="Pfam" id="PF25077"/>
    </source>
</evidence>
<dbReference type="Pfam" id="PF09423">
    <property type="entry name" value="PhoD"/>
    <property type="match status" value="1"/>
</dbReference>
<protein>
    <submittedName>
        <fullName evidence="3">Alkaline phosphatase family protein</fullName>
    </submittedName>
</protein>
<dbReference type="PANTHER" id="PTHR37031:SF2">
    <property type="entry name" value="PHOD-LIKE PHOSPHATASE METALLOPHOSPHATASE DOMAIN-CONTAINING PROTEIN"/>
    <property type="match status" value="1"/>
</dbReference>
<evidence type="ECO:0000313" key="4">
    <source>
        <dbReference type="Proteomes" id="UP000774570"/>
    </source>
</evidence>
<dbReference type="InterPro" id="IPR018946">
    <property type="entry name" value="PhoD-like_MPP"/>
</dbReference>
<name>A0ABS7FP42_9ACTN</name>
<feature type="domain" description="PhoD-like phosphatase metallophosphatase" evidence="1">
    <location>
        <begin position="133"/>
        <end position="455"/>
    </location>
</feature>
<comment type="caution">
    <text evidence="3">The sequence shown here is derived from an EMBL/GenBank/DDBJ whole genome shotgun (WGS) entry which is preliminary data.</text>
</comment>
<evidence type="ECO:0000259" key="1">
    <source>
        <dbReference type="Pfam" id="PF09423"/>
    </source>
</evidence>
<feature type="domain" description="DUF7800" evidence="2">
    <location>
        <begin position="1"/>
        <end position="88"/>
    </location>
</feature>
<dbReference type="SUPFAM" id="SSF56300">
    <property type="entry name" value="Metallo-dependent phosphatases"/>
    <property type="match status" value="1"/>
</dbReference>
<organism evidence="3 4">
    <name type="scientific">Actinomadura parmotrematis</name>
    <dbReference type="NCBI Taxonomy" id="2864039"/>
    <lineage>
        <taxon>Bacteria</taxon>
        <taxon>Bacillati</taxon>
        <taxon>Actinomycetota</taxon>
        <taxon>Actinomycetes</taxon>
        <taxon>Streptosporangiales</taxon>
        <taxon>Thermomonosporaceae</taxon>
        <taxon>Actinomadura</taxon>
    </lineage>
</organism>
<evidence type="ECO:0000313" key="3">
    <source>
        <dbReference type="EMBL" id="MBW8481990.1"/>
    </source>
</evidence>
<dbReference type="Gene3D" id="3.60.21.70">
    <property type="entry name" value="PhoD-like phosphatase"/>
    <property type="match status" value="1"/>
</dbReference>
<dbReference type="Pfam" id="PF25077">
    <property type="entry name" value="DUF7800"/>
    <property type="match status" value="1"/>
</dbReference>
<proteinExistence type="predicted"/>
<accession>A0ABS7FP42</accession>
<dbReference type="EMBL" id="JAIBOA010000003">
    <property type="protein sequence ID" value="MBW8481990.1"/>
    <property type="molecule type" value="Genomic_DNA"/>
</dbReference>
<sequence length="538" mass="59616">MTALVIGPLLRHVGEHTATIWVETARPCEVRVTGDGVDAAAPTFTVHGHHYALVEVGGLPAGARIPYEVALDGERVWPEESTRFPPSALRTLDPGSGLALSFGSCRRSPGTVEMYGVDVLSALAHGLTEGTAEWPDALLMVGDQVYADEISDEMRQFVHARRPAGQEPVDEIADYEDYTRLYALAWREDPAVRWLLSTLPTFMIFDDHDVRDDWNTSHTWRRQMWETSWWRDRIVGGIASYWVYQHLGNLDPAERAGDAVYRAVREAAEKGEDAGALLDAFAERADKEPSSARWSYAHDWGGTRLVVVDSRCSRLLTPERRGMLDDEEFAWLDGRLQGGVDHLLVASSLPYLLAPTIHHAEAWNEAVAEGAWGRRAGTYGEKLRQGADLEHWGAFGASFERVARDIVAVGRGERGAAPATIAFLSGDVHYSYVARVTSPGTASEIVQLVCSPLRNPLPPSFRFAQRVGTMRGLAVIPRLLARWAKVPRPPLKWRLTDGPWFDNAVATVRVDGRECRVQWDTPASETAVKRLAQVRVTG</sequence>
<dbReference type="RefSeq" id="WP_220164151.1">
    <property type="nucleotide sequence ID" value="NZ_JAIBOA010000003.1"/>
</dbReference>